<keyword evidence="10" id="KW-0442">Lipid degradation</keyword>
<evidence type="ECO:0000256" key="17">
    <source>
        <dbReference type="ARBA" id="ARBA00024663"/>
    </source>
</evidence>
<keyword evidence="13" id="KW-0072">Autophagy</keyword>
<dbReference type="EC" id="3.1.1.3" evidence="6"/>
<keyword evidence="9 22" id="KW-0378">Hydrolase</keyword>
<keyword evidence="14" id="KW-0443">Lipid metabolism</keyword>
<evidence type="ECO:0000256" key="18">
    <source>
        <dbReference type="ARBA" id="ARBA00029828"/>
    </source>
</evidence>
<comment type="caution">
    <text evidence="22">The sequence shown here is derived from an EMBL/GenBank/DDBJ whole genome shotgun (WGS) entry which is preliminary data.</text>
</comment>
<keyword evidence="16" id="KW-0325">Glycoprotein</keyword>
<evidence type="ECO:0000256" key="7">
    <source>
        <dbReference type="ARBA" id="ARBA00022692"/>
    </source>
</evidence>
<comment type="subcellular location">
    <subcellularLocation>
        <location evidence="3">Endosome</location>
        <location evidence="3">Multivesicular body membrane</location>
        <topology evidence="3">Single-pass type II membrane protein</topology>
    </subcellularLocation>
    <subcellularLocation>
        <location evidence="2">Prevacuolar compartment membrane</location>
        <topology evidence="2">Single-pass type II membrane protein</topology>
    </subcellularLocation>
</comment>
<evidence type="ECO:0000256" key="15">
    <source>
        <dbReference type="ARBA" id="ARBA00023136"/>
    </source>
</evidence>
<dbReference type="InterPro" id="IPR050805">
    <property type="entry name" value="ATG15_Lipase"/>
</dbReference>
<evidence type="ECO:0000256" key="20">
    <source>
        <dbReference type="SAM" id="SignalP"/>
    </source>
</evidence>
<feature type="chain" id="PRO_5012056197" description="triacylglycerol lipase" evidence="20">
    <location>
        <begin position="28"/>
        <end position="526"/>
    </location>
</feature>
<dbReference type="GO" id="GO:0032585">
    <property type="term" value="C:multivesicular body membrane"/>
    <property type="evidence" value="ECO:0007669"/>
    <property type="project" value="UniProtKB-SubCell"/>
</dbReference>
<feature type="compositionally biased region" description="Acidic residues" evidence="19">
    <location>
        <begin position="381"/>
        <end position="392"/>
    </location>
</feature>
<keyword evidence="20" id="KW-0732">Signal</keyword>
<evidence type="ECO:0000256" key="12">
    <source>
        <dbReference type="ARBA" id="ARBA00022989"/>
    </source>
</evidence>
<comment type="similarity">
    <text evidence="4">Belongs to the AB hydrolase superfamily. Lipase family.</text>
</comment>
<gene>
    <name evidence="22" type="ORF">BCR32DRAFT_326251</name>
</gene>
<evidence type="ECO:0000313" key="22">
    <source>
        <dbReference type="EMBL" id="ORX83741.1"/>
    </source>
</evidence>
<comment type="catalytic activity">
    <reaction evidence="1">
        <text>a triacylglycerol + H2O = a diacylglycerol + a fatty acid + H(+)</text>
        <dbReference type="Rhea" id="RHEA:12044"/>
        <dbReference type="ChEBI" id="CHEBI:15377"/>
        <dbReference type="ChEBI" id="CHEBI:15378"/>
        <dbReference type="ChEBI" id="CHEBI:17855"/>
        <dbReference type="ChEBI" id="CHEBI:18035"/>
        <dbReference type="ChEBI" id="CHEBI:28868"/>
        <dbReference type="EC" id="3.1.1.3"/>
    </reaction>
</comment>
<accession>A0A1Y1XD75</accession>
<dbReference type="STRING" id="1754192.A0A1Y1XD75"/>
<evidence type="ECO:0000256" key="11">
    <source>
        <dbReference type="ARBA" id="ARBA00022968"/>
    </source>
</evidence>
<dbReference type="Proteomes" id="UP000193944">
    <property type="component" value="Unassembled WGS sequence"/>
</dbReference>
<reference evidence="22 23" key="1">
    <citation type="submission" date="2016-08" db="EMBL/GenBank/DDBJ databases">
        <title>A Parts List for Fungal Cellulosomes Revealed by Comparative Genomics.</title>
        <authorList>
            <consortium name="DOE Joint Genome Institute"/>
            <person name="Haitjema C.H."/>
            <person name="Gilmore S.P."/>
            <person name="Henske J.K."/>
            <person name="Solomon K.V."/>
            <person name="De Groot R."/>
            <person name="Kuo A."/>
            <person name="Mondo S.J."/>
            <person name="Salamov A.A."/>
            <person name="Labutti K."/>
            <person name="Zhao Z."/>
            <person name="Chiniquy J."/>
            <person name="Barry K."/>
            <person name="Brewer H.M."/>
            <person name="Purvine S.O."/>
            <person name="Wright A.T."/>
            <person name="Boxma B."/>
            <person name="Van Alen T."/>
            <person name="Hackstein J.H."/>
            <person name="Baker S.E."/>
            <person name="Grigoriev I.V."/>
            <person name="O'Malley M.A."/>
        </authorList>
    </citation>
    <scope>NUCLEOTIDE SEQUENCE [LARGE SCALE GENOMIC DNA]</scope>
    <source>
        <strain evidence="22 23">S4</strain>
    </source>
</reference>
<evidence type="ECO:0000256" key="13">
    <source>
        <dbReference type="ARBA" id="ARBA00023006"/>
    </source>
</evidence>
<feature type="domain" description="Fungal lipase-type" evidence="21">
    <location>
        <begin position="248"/>
        <end position="293"/>
    </location>
</feature>
<feature type="signal peptide" evidence="20">
    <location>
        <begin position="1"/>
        <end position="27"/>
    </location>
</feature>
<keyword evidence="7" id="KW-0812">Transmembrane</keyword>
<dbReference type="OrthoDB" id="58570at2759"/>
<dbReference type="EMBL" id="MCFG01000066">
    <property type="protein sequence ID" value="ORX83741.1"/>
    <property type="molecule type" value="Genomic_DNA"/>
</dbReference>
<dbReference type="CDD" id="cd00519">
    <property type="entry name" value="Lipase_3"/>
    <property type="match status" value="1"/>
</dbReference>
<protein>
    <recommendedName>
        <fullName evidence="6">triacylglycerol lipase</fullName>
        <ecNumber evidence="6">3.1.1.3</ecNumber>
    </recommendedName>
    <alternativeName>
        <fullName evidence="18">Autophagy-related protein 15</fullName>
    </alternativeName>
</protein>
<dbReference type="SUPFAM" id="SSF53474">
    <property type="entry name" value="alpha/beta-Hydrolases"/>
    <property type="match status" value="1"/>
</dbReference>
<dbReference type="GO" id="GO:0034727">
    <property type="term" value="P:piecemeal microautophagy of the nucleus"/>
    <property type="evidence" value="ECO:0007669"/>
    <property type="project" value="TreeGrafter"/>
</dbReference>
<dbReference type="Pfam" id="PF01764">
    <property type="entry name" value="Lipase_3"/>
    <property type="match status" value="1"/>
</dbReference>
<dbReference type="GO" id="GO:0046461">
    <property type="term" value="P:neutral lipid catabolic process"/>
    <property type="evidence" value="ECO:0007669"/>
    <property type="project" value="TreeGrafter"/>
</dbReference>
<dbReference type="InterPro" id="IPR002921">
    <property type="entry name" value="Fungal_lipase-type"/>
</dbReference>
<evidence type="ECO:0000256" key="9">
    <source>
        <dbReference type="ARBA" id="ARBA00022801"/>
    </source>
</evidence>
<dbReference type="GO" id="GO:0034496">
    <property type="term" value="P:multivesicular body membrane disassembly"/>
    <property type="evidence" value="ECO:0007669"/>
    <property type="project" value="TreeGrafter"/>
</dbReference>
<dbReference type="InterPro" id="IPR029058">
    <property type="entry name" value="AB_hydrolase_fold"/>
</dbReference>
<organism evidence="22 23">
    <name type="scientific">Anaeromyces robustus</name>
    <dbReference type="NCBI Taxonomy" id="1754192"/>
    <lineage>
        <taxon>Eukaryota</taxon>
        <taxon>Fungi</taxon>
        <taxon>Fungi incertae sedis</taxon>
        <taxon>Chytridiomycota</taxon>
        <taxon>Chytridiomycota incertae sedis</taxon>
        <taxon>Neocallimastigomycetes</taxon>
        <taxon>Neocallimastigales</taxon>
        <taxon>Neocallimastigaceae</taxon>
        <taxon>Anaeromyces</taxon>
    </lineage>
</organism>
<keyword evidence="11" id="KW-0735">Signal-anchor</keyword>
<evidence type="ECO:0000256" key="14">
    <source>
        <dbReference type="ARBA" id="ARBA00023098"/>
    </source>
</evidence>
<name>A0A1Y1XD75_9FUNG</name>
<dbReference type="GO" id="GO:0005775">
    <property type="term" value="C:vacuolar lumen"/>
    <property type="evidence" value="ECO:0007669"/>
    <property type="project" value="TreeGrafter"/>
</dbReference>
<dbReference type="PANTHER" id="PTHR47175:SF2">
    <property type="entry name" value="LIPASE ATG15-RELATED"/>
    <property type="match status" value="1"/>
</dbReference>
<evidence type="ECO:0000256" key="2">
    <source>
        <dbReference type="ARBA" id="ARBA00004270"/>
    </source>
</evidence>
<dbReference type="Gene3D" id="3.40.50.1820">
    <property type="entry name" value="alpha/beta hydrolase"/>
    <property type="match status" value="1"/>
</dbReference>
<keyword evidence="12" id="KW-1133">Transmembrane helix</keyword>
<evidence type="ECO:0000256" key="10">
    <source>
        <dbReference type="ARBA" id="ARBA00022963"/>
    </source>
</evidence>
<dbReference type="PANTHER" id="PTHR47175">
    <property type="entry name" value="LIPASE ATG15-RELATED"/>
    <property type="match status" value="1"/>
</dbReference>
<evidence type="ECO:0000256" key="4">
    <source>
        <dbReference type="ARBA" id="ARBA00010701"/>
    </source>
</evidence>
<evidence type="ECO:0000256" key="16">
    <source>
        <dbReference type="ARBA" id="ARBA00023180"/>
    </source>
</evidence>
<sequence length="526" mass="60211">MSHKKIIYIFTLYTLALCSYIANPTKSEEIDNIRNYEYIPNKGFVVNIENFDLEFDRQIKHIDSNKTSDELDKLNLFETIKIDTPKIWLNQWKNSKTEEDKKLYKKYNKQILIPNPNNNETVYQLLVMSRNAYVSPNENDWVDLTQFGWDILYPFGWSSDNNDKTANNVRGYIFKNERTKSIVVSIKGTSAGLFGIGGPTAENDKYNDNMMFSCCCAIVDVTWKGICGCHSGINLTCENTCLREEAKSYKNSYYEQLKHVLVHIQEYRVHHGYDVFFTGHSLGGALASLSGLTFFAPVMTFEAPGEAQFALRIGIHPGIEEYKNLPVYHFGNNGDPIYLGKCTGITSACYYSGFAMETKCHIGKMYTFDLDKNKENNPDENIPDDNNPDENIPENNDPSTPSPSPTPTTTKSPFRNPFKPKPTNKSTESPVFLINKSSKDEHQFHLFLEKRSKEMESYDMDHSLKTPTNPGKLNMLHHRVDYVIGLLTGWKGDWPTEEIQDSCVDCENWTFIEREGDEGRTDPPFV</sequence>
<feature type="region of interest" description="Disordered" evidence="19">
    <location>
        <begin position="373"/>
        <end position="430"/>
    </location>
</feature>
<dbReference type="GO" id="GO:0006660">
    <property type="term" value="P:phosphatidylserine catabolic process"/>
    <property type="evidence" value="ECO:0007669"/>
    <property type="project" value="TreeGrafter"/>
</dbReference>
<proteinExistence type="inferred from homology"/>
<evidence type="ECO:0000256" key="6">
    <source>
        <dbReference type="ARBA" id="ARBA00013279"/>
    </source>
</evidence>
<keyword evidence="23" id="KW-1185">Reference proteome</keyword>
<evidence type="ECO:0000256" key="3">
    <source>
        <dbReference type="ARBA" id="ARBA00004343"/>
    </source>
</evidence>
<keyword evidence="8" id="KW-0967">Endosome</keyword>
<evidence type="ECO:0000256" key="5">
    <source>
        <dbReference type="ARBA" id="ARBA00011137"/>
    </source>
</evidence>
<keyword evidence="15" id="KW-0472">Membrane</keyword>
<comment type="function">
    <text evidence="17">Lipase which is essential for lysis of subvacuolar cytoplasm to vacuole targeted bodies and intravacuolar autophagic bodies. Involved in the lysis of intravacuolar multivesicular body (MVB) vesicles. The intravacuolar membrane disintegration by ATG15 is critical to life span extension.</text>
</comment>
<evidence type="ECO:0000256" key="1">
    <source>
        <dbReference type="ARBA" id="ARBA00001024"/>
    </source>
</evidence>
<evidence type="ECO:0000259" key="21">
    <source>
        <dbReference type="Pfam" id="PF01764"/>
    </source>
</evidence>
<dbReference type="AlphaFoldDB" id="A0A1Y1XD75"/>
<dbReference type="GO" id="GO:0004806">
    <property type="term" value="F:triacylglycerol lipase activity"/>
    <property type="evidence" value="ECO:0007669"/>
    <property type="project" value="UniProtKB-EC"/>
</dbReference>
<evidence type="ECO:0000256" key="19">
    <source>
        <dbReference type="SAM" id="MobiDB-lite"/>
    </source>
</evidence>
<reference evidence="22 23" key="2">
    <citation type="submission" date="2016-08" db="EMBL/GenBank/DDBJ databases">
        <title>Pervasive Adenine N6-methylation of Active Genes in Fungi.</title>
        <authorList>
            <consortium name="DOE Joint Genome Institute"/>
            <person name="Mondo S.J."/>
            <person name="Dannebaum R.O."/>
            <person name="Kuo R.C."/>
            <person name="Labutti K."/>
            <person name="Haridas S."/>
            <person name="Kuo A."/>
            <person name="Salamov A."/>
            <person name="Ahrendt S.R."/>
            <person name="Lipzen A."/>
            <person name="Sullivan W."/>
            <person name="Andreopoulos W.B."/>
            <person name="Clum A."/>
            <person name="Lindquist E."/>
            <person name="Daum C."/>
            <person name="Ramamoorthy G.K."/>
            <person name="Gryganskyi A."/>
            <person name="Culley D."/>
            <person name="Magnuson J.K."/>
            <person name="James T.Y."/>
            <person name="O'Malley M.A."/>
            <person name="Stajich J.E."/>
            <person name="Spatafora J.W."/>
            <person name="Visel A."/>
            <person name="Grigoriev I.V."/>
        </authorList>
    </citation>
    <scope>NUCLEOTIDE SEQUENCE [LARGE SCALE GENOMIC DNA]</scope>
    <source>
        <strain evidence="22 23">S4</strain>
    </source>
</reference>
<evidence type="ECO:0000313" key="23">
    <source>
        <dbReference type="Proteomes" id="UP000193944"/>
    </source>
</evidence>
<evidence type="ECO:0000256" key="8">
    <source>
        <dbReference type="ARBA" id="ARBA00022753"/>
    </source>
</evidence>
<dbReference type="GO" id="GO:0004620">
    <property type="term" value="F:phospholipase activity"/>
    <property type="evidence" value="ECO:0007669"/>
    <property type="project" value="TreeGrafter"/>
</dbReference>
<comment type="subunit">
    <text evidence="5">Binds to both phosphatidylinositol (PI) and phosphatidylinositol 3,5-bisphosphate (PIP2).</text>
</comment>